<evidence type="ECO:0000256" key="3">
    <source>
        <dbReference type="ARBA" id="ARBA00022475"/>
    </source>
</evidence>
<dbReference type="Proteomes" id="UP000829401">
    <property type="component" value="Chromosome"/>
</dbReference>
<keyword evidence="5" id="KW-1133">Transmembrane helix</keyword>
<dbReference type="PANTHER" id="PTHR23513:SF6">
    <property type="entry name" value="MAJOR FACILITATOR SUPERFAMILY ASSOCIATED DOMAIN-CONTAINING PROTEIN"/>
    <property type="match status" value="1"/>
</dbReference>
<accession>T0CU01</accession>
<dbReference type="Pfam" id="PF05977">
    <property type="entry name" value="MFS_3"/>
    <property type="match status" value="1"/>
</dbReference>
<sequence length="404" mass="43672">MNDIRDSIWQNRDFVSLLVGRTVSQLGTAVTTFVIPWMLLEVTGSATQTGIAFAIGFVPYILVSLPAGVWADRLPRKALMMASDGIRLLLLLSIPLGHLIVHQVSLSLLYLTQAGISALSAVFDAAYDACLPNLVTANQLPTANNAMQTAVSLSRMFGPIVGGGAIGIIGSANTILLDVVSYAISIGATCSIRRPFAARTTAVQRRGFWRELREGLLFVWGIRPLRQLMLYGTAVNLVGPGMDVALLYRIQHVLRLPSTWSGIVMAGLSIGMVIGAVTERALRHPTQMMRWLILSAWLQVLPPIVLTRTTNPYIIALVQVGIGILLVAWNVQIVTLRQTLVPDDMRGRALSVSRLCIWVSIPLGDAIAGSISEHWGTSAYFVIAACVLFSMAISTVTTRISLSS</sequence>
<dbReference type="STRING" id="1356854.N007_13875"/>
<evidence type="ECO:0000256" key="2">
    <source>
        <dbReference type="ARBA" id="ARBA00022448"/>
    </source>
</evidence>
<evidence type="ECO:0000313" key="7">
    <source>
        <dbReference type="EMBL" id="UNO50093.1"/>
    </source>
</evidence>
<dbReference type="PANTHER" id="PTHR23513">
    <property type="entry name" value="INTEGRAL MEMBRANE EFFLUX PROTEIN-RELATED"/>
    <property type="match status" value="1"/>
</dbReference>
<dbReference type="InterPro" id="IPR036259">
    <property type="entry name" value="MFS_trans_sf"/>
</dbReference>
<reference evidence="8" key="1">
    <citation type="journal article" date="2022" name="G3 (Bethesda)">
        <title>Unveiling the complete genome sequence of Alicyclobacillus acidoterrestris DSM 3922T, a taint-producing strain.</title>
        <authorList>
            <person name="Leonardo I.C."/>
            <person name="Barreto Crespo M.T."/>
            <person name="Gaspar F.B."/>
        </authorList>
    </citation>
    <scope>NUCLEOTIDE SEQUENCE [LARGE SCALE GENOMIC DNA]</scope>
    <source>
        <strain evidence="8">DSM 3922</strain>
    </source>
</reference>
<dbReference type="KEGG" id="aaco:K1I37_06285"/>
<dbReference type="Gene3D" id="1.20.1250.20">
    <property type="entry name" value="MFS general substrate transporter like domains"/>
    <property type="match status" value="1"/>
</dbReference>
<evidence type="ECO:0000313" key="8">
    <source>
        <dbReference type="Proteomes" id="UP000829401"/>
    </source>
</evidence>
<dbReference type="eggNOG" id="COG2814">
    <property type="taxonomic scope" value="Bacteria"/>
</dbReference>
<keyword evidence="2" id="KW-0813">Transport</keyword>
<evidence type="ECO:0000256" key="5">
    <source>
        <dbReference type="ARBA" id="ARBA00022989"/>
    </source>
</evidence>
<evidence type="ECO:0000256" key="1">
    <source>
        <dbReference type="ARBA" id="ARBA00004651"/>
    </source>
</evidence>
<keyword evidence="8" id="KW-1185">Reference proteome</keyword>
<comment type="subcellular location">
    <subcellularLocation>
        <location evidence="1">Cell membrane</location>
        <topology evidence="1">Multi-pass membrane protein</topology>
    </subcellularLocation>
</comment>
<protein>
    <submittedName>
        <fullName evidence="7">MFS transporter</fullName>
    </submittedName>
</protein>
<evidence type="ECO:0000256" key="6">
    <source>
        <dbReference type="ARBA" id="ARBA00023136"/>
    </source>
</evidence>
<keyword evidence="3" id="KW-1003">Cell membrane</keyword>
<organism evidence="7 8">
    <name type="scientific">Alicyclobacillus acidoterrestris (strain ATCC 49025 / DSM 3922 / CIP 106132 / NCIMB 13137 / GD3B)</name>
    <dbReference type="NCBI Taxonomy" id="1356854"/>
    <lineage>
        <taxon>Bacteria</taxon>
        <taxon>Bacillati</taxon>
        <taxon>Bacillota</taxon>
        <taxon>Bacilli</taxon>
        <taxon>Bacillales</taxon>
        <taxon>Alicyclobacillaceae</taxon>
        <taxon>Alicyclobacillus</taxon>
    </lineage>
</organism>
<evidence type="ECO:0000256" key="4">
    <source>
        <dbReference type="ARBA" id="ARBA00022692"/>
    </source>
</evidence>
<dbReference type="AlphaFoldDB" id="T0CU01"/>
<dbReference type="OrthoDB" id="2276409at2"/>
<dbReference type="CDD" id="cd06173">
    <property type="entry name" value="MFS_MefA_like"/>
    <property type="match status" value="1"/>
</dbReference>
<keyword evidence="4" id="KW-0812">Transmembrane</keyword>
<keyword evidence="6" id="KW-0472">Membrane</keyword>
<dbReference type="EMBL" id="CP080467">
    <property type="protein sequence ID" value="UNO50093.1"/>
    <property type="molecule type" value="Genomic_DNA"/>
</dbReference>
<dbReference type="RefSeq" id="WP_021297933.1">
    <property type="nucleotide sequence ID" value="NZ_AURB01000165.1"/>
</dbReference>
<dbReference type="GO" id="GO:0005886">
    <property type="term" value="C:plasma membrane"/>
    <property type="evidence" value="ECO:0007669"/>
    <property type="project" value="UniProtKB-SubCell"/>
</dbReference>
<accession>A0A9E7CWU5</accession>
<proteinExistence type="predicted"/>
<name>T0CU01_ALIAG</name>
<gene>
    <name evidence="7" type="ORF">K1I37_06285</name>
</gene>
<dbReference type="SUPFAM" id="SSF103473">
    <property type="entry name" value="MFS general substrate transporter"/>
    <property type="match status" value="1"/>
</dbReference>
<dbReference type="InterPro" id="IPR010290">
    <property type="entry name" value="TM_effector"/>
</dbReference>